<keyword evidence="1" id="KW-1133">Transmembrane helix</keyword>
<keyword evidence="1" id="KW-0812">Transmembrane</keyword>
<keyword evidence="3" id="KW-1185">Reference proteome</keyword>
<keyword evidence="1" id="KW-0472">Membrane</keyword>
<dbReference type="AlphaFoldDB" id="A0A4R2L5C8"/>
<sequence length="54" mass="6267">MAILSVLKTLSLVEWMFWGITIFFSIKGYMEYPNVLNKSEKESKSYSSASNLQR</sequence>
<feature type="transmembrane region" description="Helical" evidence="1">
    <location>
        <begin position="12"/>
        <end position="30"/>
    </location>
</feature>
<gene>
    <name evidence="2" type="ORF">EV214_103272</name>
</gene>
<proteinExistence type="predicted"/>
<reference evidence="2 3" key="1">
    <citation type="submission" date="2019-03" db="EMBL/GenBank/DDBJ databases">
        <title>Genomic Encyclopedia of Type Strains, Phase IV (KMG-IV): sequencing the most valuable type-strain genomes for metagenomic binning, comparative biology and taxonomic classification.</title>
        <authorList>
            <person name="Goeker M."/>
        </authorList>
    </citation>
    <scope>NUCLEOTIDE SEQUENCE [LARGE SCALE GENOMIC DNA]</scope>
    <source>
        <strain evidence="2 3">DSM 102940</strain>
    </source>
</reference>
<dbReference type="Proteomes" id="UP000294919">
    <property type="component" value="Unassembled WGS sequence"/>
</dbReference>
<organism evidence="2 3">
    <name type="scientific">Marinisporobacter balticus</name>
    <dbReference type="NCBI Taxonomy" id="2018667"/>
    <lineage>
        <taxon>Bacteria</taxon>
        <taxon>Bacillati</taxon>
        <taxon>Bacillota</taxon>
        <taxon>Clostridia</taxon>
        <taxon>Peptostreptococcales</taxon>
        <taxon>Thermotaleaceae</taxon>
        <taxon>Marinisporobacter</taxon>
    </lineage>
</organism>
<accession>A0A4R2L5C8</accession>
<name>A0A4R2L5C8_9FIRM</name>
<comment type="caution">
    <text evidence="2">The sequence shown here is derived from an EMBL/GenBank/DDBJ whole genome shotgun (WGS) entry which is preliminary data.</text>
</comment>
<evidence type="ECO:0000256" key="1">
    <source>
        <dbReference type="SAM" id="Phobius"/>
    </source>
</evidence>
<evidence type="ECO:0000313" key="3">
    <source>
        <dbReference type="Proteomes" id="UP000294919"/>
    </source>
</evidence>
<evidence type="ECO:0000313" key="2">
    <source>
        <dbReference type="EMBL" id="TCO79219.1"/>
    </source>
</evidence>
<dbReference type="EMBL" id="SLWV01000003">
    <property type="protein sequence ID" value="TCO79219.1"/>
    <property type="molecule type" value="Genomic_DNA"/>
</dbReference>
<protein>
    <submittedName>
        <fullName evidence="2">Uncharacterized protein</fullName>
    </submittedName>
</protein>
<dbReference type="RefSeq" id="WP_165916218.1">
    <property type="nucleotide sequence ID" value="NZ_SLWV01000003.1"/>
</dbReference>